<keyword evidence="2" id="KW-0472">Membrane</keyword>
<dbReference type="Proteomes" id="UP001627408">
    <property type="component" value="Unassembled WGS sequence"/>
</dbReference>
<sequence length="199" mass="23218">MTPEATAAFLATLVAVATFWIDYRSKRREEMRQISTKDRDETRDSRLRGLEERRRQVNQALEDRRFEHAQKLQATERLTDWARRATQELSLADHILNCSLVGQHQTHTFKDRVEIAARLSGLVDEGRWLFRNHHQDKFGEAKPKLNKGFRDNRLDALVKTYALLLGKEAVDPMSQRKDFAYKVQQLSIPLSEQVLKEMG</sequence>
<keyword evidence="2" id="KW-1133">Transmembrane helix</keyword>
<gene>
    <name evidence="3" type="ORF">ACERZ8_16510</name>
</gene>
<name>A0ABW8V0G3_9RHOB</name>
<evidence type="ECO:0000313" key="4">
    <source>
        <dbReference type="Proteomes" id="UP001627408"/>
    </source>
</evidence>
<evidence type="ECO:0000256" key="2">
    <source>
        <dbReference type="SAM" id="Phobius"/>
    </source>
</evidence>
<reference evidence="3 4" key="1">
    <citation type="submission" date="2024-08" db="EMBL/GenBank/DDBJ databases">
        <title>Tateyamaria sp. nov., isolated from marine algae.</title>
        <authorList>
            <person name="Choi B.J."/>
            <person name="Kim J.M."/>
            <person name="Lee J.K."/>
            <person name="Choi D.G."/>
            <person name="Bayburt H."/>
            <person name="Baek J.H."/>
            <person name="Han D.M."/>
            <person name="Jeon C.O."/>
        </authorList>
    </citation>
    <scope>NUCLEOTIDE SEQUENCE [LARGE SCALE GENOMIC DNA]</scope>
    <source>
        <strain evidence="3 4">KMU-156</strain>
    </source>
</reference>
<keyword evidence="4" id="KW-1185">Reference proteome</keyword>
<organism evidence="3 4">
    <name type="scientific">Tateyamaria armeniaca</name>
    <dbReference type="NCBI Taxonomy" id="2518930"/>
    <lineage>
        <taxon>Bacteria</taxon>
        <taxon>Pseudomonadati</taxon>
        <taxon>Pseudomonadota</taxon>
        <taxon>Alphaproteobacteria</taxon>
        <taxon>Rhodobacterales</taxon>
        <taxon>Roseobacteraceae</taxon>
        <taxon>Tateyamaria</taxon>
    </lineage>
</organism>
<accession>A0ABW8V0G3</accession>
<dbReference type="RefSeq" id="WP_407593240.1">
    <property type="nucleotide sequence ID" value="NZ_JBHDIY010000002.1"/>
</dbReference>
<feature type="region of interest" description="Disordered" evidence="1">
    <location>
        <begin position="31"/>
        <end position="51"/>
    </location>
</feature>
<evidence type="ECO:0000313" key="3">
    <source>
        <dbReference type="EMBL" id="MFL4471399.1"/>
    </source>
</evidence>
<feature type="transmembrane region" description="Helical" evidence="2">
    <location>
        <begin position="6"/>
        <end position="23"/>
    </location>
</feature>
<dbReference type="EMBL" id="JBHDIY010000002">
    <property type="protein sequence ID" value="MFL4471399.1"/>
    <property type="molecule type" value="Genomic_DNA"/>
</dbReference>
<comment type="caution">
    <text evidence="3">The sequence shown here is derived from an EMBL/GenBank/DDBJ whole genome shotgun (WGS) entry which is preliminary data.</text>
</comment>
<protein>
    <recommendedName>
        <fullName evidence="5">DUF4760 domain-containing protein</fullName>
    </recommendedName>
</protein>
<proteinExistence type="predicted"/>
<keyword evidence="2" id="KW-0812">Transmembrane</keyword>
<evidence type="ECO:0000256" key="1">
    <source>
        <dbReference type="SAM" id="MobiDB-lite"/>
    </source>
</evidence>
<evidence type="ECO:0008006" key="5">
    <source>
        <dbReference type="Google" id="ProtNLM"/>
    </source>
</evidence>